<dbReference type="EMBL" id="KY523104">
    <property type="protein sequence ID" value="QKU35333.1"/>
    <property type="molecule type" value="Genomic_DNA"/>
</dbReference>
<organism evidence="1">
    <name type="scientific">Tupanvirus soda lake</name>
    <dbReference type="NCBI Taxonomy" id="2126985"/>
    <lineage>
        <taxon>Viruses</taxon>
        <taxon>Varidnaviria</taxon>
        <taxon>Bamfordvirae</taxon>
        <taxon>Nucleocytoviricota</taxon>
        <taxon>Megaviricetes</taxon>
        <taxon>Imitervirales</taxon>
        <taxon>Mimiviridae</taxon>
        <taxon>Megamimivirinae</taxon>
        <taxon>Tupanvirus</taxon>
        <taxon>Tupanvirus salinum</taxon>
    </lineage>
</organism>
<reference evidence="1" key="1">
    <citation type="submission" date="2017-01" db="EMBL/GenBank/DDBJ databases">
        <authorList>
            <person name="Assis F.L."/>
            <person name="Abrahao J.S."/>
            <person name="Silva L."/>
            <person name="Khalil J.B."/>
            <person name="Rodrigues R."/>
            <person name="Silva L.S."/>
            <person name="Arantes T."/>
            <person name="Boratto P."/>
            <person name="Andrade M."/>
            <person name="Kroon E.G."/>
            <person name="Ribeiro B."/>
            <person name="Bergier I."/>
            <person name="Seligmann H."/>
            <person name="Ghigo E."/>
            <person name="Colson P."/>
            <person name="Levasseur A."/>
            <person name="Raoult D."/>
            <person name="Scola B.L."/>
        </authorList>
    </citation>
    <scope>NUCLEOTIDE SEQUENCE</scope>
    <source>
        <strain evidence="1">Soda lake</strain>
    </source>
</reference>
<dbReference type="RefSeq" id="YP_010781993.1">
    <property type="nucleotide sequence ID" value="NC_075039.1"/>
</dbReference>
<accession>A0A6N1NVH1</accession>
<protein>
    <submittedName>
        <fullName evidence="1">Uncharacterized protein</fullName>
    </submittedName>
</protein>
<name>A0A6N1NVH1_9VIRU</name>
<proteinExistence type="predicted"/>
<evidence type="ECO:0000313" key="1">
    <source>
        <dbReference type="EMBL" id="QKU35333.1"/>
    </source>
</evidence>
<reference evidence="1" key="2">
    <citation type="journal article" date="2018" name="Nat. Commun.">
        <title>Tailed giant Tupanvirus possesses the most complete translational apparatus of the known virosphere.</title>
        <authorList>
            <person name="Abrahao J."/>
            <person name="Silva L."/>
            <person name="Silva L.S."/>
            <person name="Khalil J.Y.B."/>
            <person name="Rodrigues R."/>
            <person name="Arantes T."/>
            <person name="Assis F."/>
            <person name="Boratto P."/>
            <person name="Andrade M."/>
            <person name="Kroon E.G."/>
            <person name="Ribeiro B."/>
            <person name="Bergier I."/>
            <person name="Seligmann H."/>
            <person name="Ghigo E."/>
            <person name="Colson P."/>
            <person name="Levasseur A."/>
            <person name="Kroemer G."/>
            <person name="Raoult D."/>
            <person name="La Scola B."/>
        </authorList>
    </citation>
    <scope>NUCLEOTIDE SEQUENCE [LARGE SCALE GENOMIC DNA]</scope>
    <source>
        <strain evidence="1">Soda lake</strain>
    </source>
</reference>
<dbReference type="KEGG" id="vg:80518757"/>
<sequence length="294" mass="34981">MNYELYYELKYNKYKAKYLNLKKQLQQSVQQQSGYSKPNHIDVNPIPSMKGGKIFQKKQILYIVATISQPKLKKIAKQITDTIIGKNIKPYRSPHITLFNLVINTENDESGIFQDENFYDQIKDIYAEIITDQNDPLVLEAKPFPRDYSFPGFMPRYFIKNYKAHDPQKILDFRNKIFKLIETYLGKATINEYIDNHDMKYYIYSYHGNELFAESSYYDKWKPHLDFLNSFDIQKHNPKLYDELDQHYGSDKVDVLVNKISHIPHKYLNEINMATQMRNITYAIDHVLQVKFKV</sequence>
<dbReference type="GeneID" id="80518757"/>